<comment type="caution">
    <text evidence="6">The sequence shown here is derived from an EMBL/GenBank/DDBJ whole genome shotgun (WGS) entry which is preliminary data.</text>
</comment>
<dbReference type="Proteomes" id="UP001408356">
    <property type="component" value="Unassembled WGS sequence"/>
</dbReference>
<dbReference type="InterPro" id="IPR029058">
    <property type="entry name" value="AB_hydrolase_fold"/>
</dbReference>
<dbReference type="InterPro" id="IPR019826">
    <property type="entry name" value="Carboxylesterase_B_AS"/>
</dbReference>
<evidence type="ECO:0000259" key="5">
    <source>
        <dbReference type="Pfam" id="PF00135"/>
    </source>
</evidence>
<dbReference type="InterPro" id="IPR002018">
    <property type="entry name" value="CarbesteraseB"/>
</dbReference>
<evidence type="ECO:0000313" key="6">
    <source>
        <dbReference type="EMBL" id="KAK9423143.1"/>
    </source>
</evidence>
<organism evidence="6 7">
    <name type="scientific">Seiridium unicorne</name>
    <dbReference type="NCBI Taxonomy" id="138068"/>
    <lineage>
        <taxon>Eukaryota</taxon>
        <taxon>Fungi</taxon>
        <taxon>Dikarya</taxon>
        <taxon>Ascomycota</taxon>
        <taxon>Pezizomycotina</taxon>
        <taxon>Sordariomycetes</taxon>
        <taxon>Xylariomycetidae</taxon>
        <taxon>Amphisphaeriales</taxon>
        <taxon>Sporocadaceae</taxon>
        <taxon>Seiridium</taxon>
    </lineage>
</organism>
<dbReference type="Gene3D" id="3.40.50.1820">
    <property type="entry name" value="alpha/beta hydrolase"/>
    <property type="match status" value="1"/>
</dbReference>
<dbReference type="GO" id="GO:0016787">
    <property type="term" value="F:hydrolase activity"/>
    <property type="evidence" value="ECO:0007669"/>
    <property type="project" value="UniProtKB-KW"/>
</dbReference>
<dbReference type="InterPro" id="IPR050309">
    <property type="entry name" value="Type-B_Carboxylest/Lipase"/>
</dbReference>
<evidence type="ECO:0000313" key="7">
    <source>
        <dbReference type="Proteomes" id="UP001408356"/>
    </source>
</evidence>
<dbReference type="PANTHER" id="PTHR11559">
    <property type="entry name" value="CARBOXYLESTERASE"/>
    <property type="match status" value="1"/>
</dbReference>
<gene>
    <name evidence="6" type="ORF">SUNI508_04437</name>
</gene>
<dbReference type="PROSITE" id="PS00122">
    <property type="entry name" value="CARBOXYLESTERASE_B_1"/>
    <property type="match status" value="1"/>
</dbReference>
<keyword evidence="3" id="KW-0732">Signal</keyword>
<feature type="domain" description="Carboxylesterase type B" evidence="5">
    <location>
        <begin position="101"/>
        <end position="604"/>
    </location>
</feature>
<evidence type="ECO:0000256" key="4">
    <source>
        <dbReference type="SAM" id="MobiDB-lite"/>
    </source>
</evidence>
<feature type="chain" id="PRO_5044982806" description="Carboxylic ester hydrolase" evidence="3">
    <location>
        <begin position="17"/>
        <end position="632"/>
    </location>
</feature>
<keyword evidence="2 3" id="KW-0378">Hydrolase</keyword>
<protein>
    <recommendedName>
        <fullName evidence="3">Carboxylic ester hydrolase</fullName>
        <ecNumber evidence="3">3.1.1.-</ecNumber>
    </recommendedName>
</protein>
<feature type="region of interest" description="Disordered" evidence="4">
    <location>
        <begin position="63"/>
        <end position="83"/>
    </location>
</feature>
<evidence type="ECO:0000256" key="2">
    <source>
        <dbReference type="ARBA" id="ARBA00022801"/>
    </source>
</evidence>
<reference evidence="6 7" key="1">
    <citation type="journal article" date="2024" name="J. Plant Pathol.">
        <title>Sequence and assembly of the genome of Seiridium unicorne, isolate CBS 538.82, causal agent of cypress canker disease.</title>
        <authorList>
            <person name="Scali E."/>
            <person name="Rocca G.D."/>
            <person name="Danti R."/>
            <person name="Garbelotto M."/>
            <person name="Barberini S."/>
            <person name="Baroncelli R."/>
            <person name="Emiliani G."/>
        </authorList>
    </citation>
    <scope>NUCLEOTIDE SEQUENCE [LARGE SCALE GENOMIC DNA]</scope>
    <source>
        <strain evidence="6 7">BM-138-508</strain>
    </source>
</reference>
<dbReference type="SUPFAM" id="SSF53474">
    <property type="entry name" value="alpha/beta-Hydrolases"/>
    <property type="match status" value="1"/>
</dbReference>
<comment type="similarity">
    <text evidence="1 3">Belongs to the type-B carboxylesterase/lipase family.</text>
</comment>
<accession>A0ABR2V899</accession>
<sequence>MKGLLLFSSLVWGVIGSPCRPSNSSATTTSGYYYSSSAPSVSSVSSAFVSTASSYSVSQSANSSARASSSGSSSVSSTSSSATATPTIDLGYEIHAGTLNETGNYYTFSNIPYAQQPVGEYRFQKPVAVSGSSSEINDGSTTGTMCMQAYPEWVLELQAAAYGVDVATVSAILYAQTTQTESCLLLDVHVPTEVFDSGLTAEAPVLFWIHGGGFTYGSKTGSGDPAGLIARSKLDGSDGVIVVTINYRLGLFGWLAGEGVTANLGLFDQRMAMEWVQSYISRFGGSSEKVTVMGESAGAASILHHITSYGGAQAVPFQRAIPQSPAFEFSIDYQSSLELTLSAASTYISGVIGDLVSDVTSTLSAQISSISTSFGALVSVLDNLADSDVSAALKYVNQAVVVQADTGRFNYGVVIDGDYVPEHPQVLLAQGNFATSLDVMPSHTSNESVPFAPTTIATDADVRSYVESALTSASSGTIDYILSDLYPAVFDGTYPWYSEYGRAVQMNTDFYFACSTNFLAEAYNAETHNYIFAYPPGYHGEDVSYVFFNGDTSTLDDGLPVNAALAYQLQDYILQFTKSGNPNSGSLTDFPVYGSTGSVLKFTAAGVVVGVDDMKNDRCAWIQQAMVDGLIG</sequence>
<proteinExistence type="inferred from homology"/>
<dbReference type="Pfam" id="PF00135">
    <property type="entry name" value="COesterase"/>
    <property type="match status" value="1"/>
</dbReference>
<feature type="signal peptide" evidence="3">
    <location>
        <begin position="1"/>
        <end position="16"/>
    </location>
</feature>
<evidence type="ECO:0000256" key="1">
    <source>
        <dbReference type="ARBA" id="ARBA00005964"/>
    </source>
</evidence>
<dbReference type="EMBL" id="JARVKF010000090">
    <property type="protein sequence ID" value="KAK9423143.1"/>
    <property type="molecule type" value="Genomic_DNA"/>
</dbReference>
<keyword evidence="7" id="KW-1185">Reference proteome</keyword>
<dbReference type="EC" id="3.1.1.-" evidence="3"/>
<evidence type="ECO:0000256" key="3">
    <source>
        <dbReference type="RuleBase" id="RU361235"/>
    </source>
</evidence>
<name>A0ABR2V899_9PEZI</name>